<comment type="caution">
    <text evidence="2">The sequence shown here is derived from an EMBL/GenBank/DDBJ whole genome shotgun (WGS) entry which is preliminary data.</text>
</comment>
<dbReference type="EMBL" id="BAABAT010000028">
    <property type="protein sequence ID" value="GAA4257684.1"/>
    <property type="molecule type" value="Genomic_DNA"/>
</dbReference>
<protein>
    <submittedName>
        <fullName evidence="2">Uncharacterized protein</fullName>
    </submittedName>
</protein>
<feature type="signal peptide" evidence="1">
    <location>
        <begin position="1"/>
        <end position="33"/>
    </location>
</feature>
<gene>
    <name evidence="2" type="ORF">GCM10022255_075480</name>
</gene>
<proteinExistence type="predicted"/>
<keyword evidence="1" id="KW-0732">Signal</keyword>
<dbReference type="Proteomes" id="UP001500620">
    <property type="component" value="Unassembled WGS sequence"/>
</dbReference>
<name>A0ABP8DJR2_9ACTN</name>
<sequence>MLALMSGIRPRSYLGAMRSRMIPLLVAALLAMAACSPKQPVPAAPAASVPAAAATTAAAPTTAAAAQKLSVDVVKQQIEPVFTKDPDCPKGEWVTDKGNLDEPYRTSATDFAEYDCHLTDGELVPHRIAQVIYVTFADTKAANDYADDAVGLYPSLIADTTVVVIGAGLKTVDMRQTLRSIENACSCGHVT</sequence>
<evidence type="ECO:0000313" key="2">
    <source>
        <dbReference type="EMBL" id="GAA4257684.1"/>
    </source>
</evidence>
<evidence type="ECO:0000256" key="1">
    <source>
        <dbReference type="SAM" id="SignalP"/>
    </source>
</evidence>
<organism evidence="2 3">
    <name type="scientific">Dactylosporangium darangshiense</name>
    <dbReference type="NCBI Taxonomy" id="579108"/>
    <lineage>
        <taxon>Bacteria</taxon>
        <taxon>Bacillati</taxon>
        <taxon>Actinomycetota</taxon>
        <taxon>Actinomycetes</taxon>
        <taxon>Micromonosporales</taxon>
        <taxon>Micromonosporaceae</taxon>
        <taxon>Dactylosporangium</taxon>
    </lineage>
</organism>
<reference evidence="3" key="1">
    <citation type="journal article" date="2019" name="Int. J. Syst. Evol. Microbiol.">
        <title>The Global Catalogue of Microorganisms (GCM) 10K type strain sequencing project: providing services to taxonomists for standard genome sequencing and annotation.</title>
        <authorList>
            <consortium name="The Broad Institute Genomics Platform"/>
            <consortium name="The Broad Institute Genome Sequencing Center for Infectious Disease"/>
            <person name="Wu L."/>
            <person name="Ma J."/>
        </authorList>
    </citation>
    <scope>NUCLEOTIDE SEQUENCE [LARGE SCALE GENOMIC DNA]</scope>
    <source>
        <strain evidence="3">JCM 17441</strain>
    </source>
</reference>
<accession>A0ABP8DJR2</accession>
<evidence type="ECO:0000313" key="3">
    <source>
        <dbReference type="Proteomes" id="UP001500620"/>
    </source>
</evidence>
<keyword evidence="3" id="KW-1185">Reference proteome</keyword>
<feature type="chain" id="PRO_5045397168" evidence="1">
    <location>
        <begin position="34"/>
        <end position="191"/>
    </location>
</feature>